<dbReference type="EMBL" id="BSXT01000187">
    <property type="protein sequence ID" value="GMF20158.1"/>
    <property type="molecule type" value="Genomic_DNA"/>
</dbReference>
<evidence type="ECO:0000313" key="3">
    <source>
        <dbReference type="Proteomes" id="UP001165121"/>
    </source>
</evidence>
<feature type="compositionally biased region" description="Acidic residues" evidence="1">
    <location>
        <begin position="299"/>
        <end position="314"/>
    </location>
</feature>
<dbReference type="Proteomes" id="UP001165121">
    <property type="component" value="Unassembled WGS sequence"/>
</dbReference>
<proteinExistence type="predicted"/>
<reference evidence="2" key="1">
    <citation type="submission" date="2023-04" db="EMBL/GenBank/DDBJ databases">
        <title>Phytophthora fragariaefolia NBRC 109709.</title>
        <authorList>
            <person name="Ichikawa N."/>
            <person name="Sato H."/>
            <person name="Tonouchi N."/>
        </authorList>
    </citation>
    <scope>NUCLEOTIDE SEQUENCE</scope>
    <source>
        <strain evidence="2">NBRC 109709</strain>
    </source>
</reference>
<name>A0A9W6TVA4_9STRA</name>
<evidence type="ECO:0000256" key="1">
    <source>
        <dbReference type="SAM" id="MobiDB-lite"/>
    </source>
</evidence>
<feature type="compositionally biased region" description="Polar residues" evidence="1">
    <location>
        <begin position="179"/>
        <end position="190"/>
    </location>
</feature>
<organism evidence="2 3">
    <name type="scientific">Phytophthora fragariaefolia</name>
    <dbReference type="NCBI Taxonomy" id="1490495"/>
    <lineage>
        <taxon>Eukaryota</taxon>
        <taxon>Sar</taxon>
        <taxon>Stramenopiles</taxon>
        <taxon>Oomycota</taxon>
        <taxon>Peronosporomycetes</taxon>
        <taxon>Peronosporales</taxon>
        <taxon>Peronosporaceae</taxon>
        <taxon>Phytophthora</taxon>
    </lineage>
</organism>
<comment type="caution">
    <text evidence="2">The sequence shown here is derived from an EMBL/GenBank/DDBJ whole genome shotgun (WGS) entry which is preliminary data.</text>
</comment>
<accession>A0A9W6TVA4</accession>
<feature type="compositionally biased region" description="Low complexity" evidence="1">
    <location>
        <begin position="247"/>
        <end position="260"/>
    </location>
</feature>
<gene>
    <name evidence="2" type="ORF">Pfra01_000231300</name>
</gene>
<sequence>MPVSVGTGQTPLEFLWYGMVWYGMVWYAKPSPLRSINHIHDSKRLDTNAYFSLFWIRLSWHASHNDEPADLTSVVVHKLPPNTAASVADGSRRIKSLKDHYRCNKQDVGLNMHHFRAALHVTVFPNVLPIVRVLELAAKAQDVASPTGPPHGSSDAPATTATNTKYPPRKNPGKAPGNESGSKEASNSGGQACKQAALNPANVRQALYDTRLDYRLTCTMLVFCTDSAEPHGDAAPTTTQAARGEASSCNNEEGESSSGDDSSRTSLLGMTLEADDNVNYSTPDPDGKNDEGTGWGDDEHTEDGEPCVNYDEDGPAQPELRYDPAVIFDPELLELPELLISLLVVTCPRGCSRRLPNVAGTHSCSKPRTAISWGHRSPAVAGLHIMSTSTLVQHALMDTFGWATSQCGHHS</sequence>
<dbReference type="AlphaFoldDB" id="A0A9W6TVA4"/>
<feature type="compositionally biased region" description="Polar residues" evidence="1">
    <location>
        <begin position="156"/>
        <end position="165"/>
    </location>
</feature>
<keyword evidence="3" id="KW-1185">Reference proteome</keyword>
<evidence type="ECO:0000313" key="2">
    <source>
        <dbReference type="EMBL" id="GMF20158.1"/>
    </source>
</evidence>
<feature type="region of interest" description="Disordered" evidence="1">
    <location>
        <begin position="229"/>
        <end position="316"/>
    </location>
</feature>
<protein>
    <submittedName>
        <fullName evidence="2">Unnamed protein product</fullName>
    </submittedName>
</protein>
<feature type="region of interest" description="Disordered" evidence="1">
    <location>
        <begin position="143"/>
        <end position="192"/>
    </location>
</feature>